<dbReference type="AlphaFoldDB" id="A0A0D1VNT0"/>
<proteinExistence type="predicted"/>
<accession>A0A0D1VNT0</accession>
<reference evidence="2 3" key="1">
    <citation type="submission" date="2015-01" db="EMBL/GenBank/DDBJ databases">
        <title>The Genome Sequence of Exophiala sideris CBS121828.</title>
        <authorList>
            <consortium name="The Broad Institute Genomics Platform"/>
            <person name="Cuomo C."/>
            <person name="de Hoog S."/>
            <person name="Gorbushina A."/>
            <person name="Stielow B."/>
            <person name="Teixiera M."/>
            <person name="Abouelleil A."/>
            <person name="Chapman S.B."/>
            <person name="Priest M."/>
            <person name="Young S.K."/>
            <person name="Wortman J."/>
            <person name="Nusbaum C."/>
            <person name="Birren B."/>
        </authorList>
    </citation>
    <scope>NUCLEOTIDE SEQUENCE [LARGE SCALE GENOMIC DNA]</scope>
    <source>
        <strain evidence="2 3">CBS 121828</strain>
    </source>
</reference>
<organism evidence="2 3">
    <name type="scientific">Exophiala sideris</name>
    <dbReference type="NCBI Taxonomy" id="1016849"/>
    <lineage>
        <taxon>Eukaryota</taxon>
        <taxon>Fungi</taxon>
        <taxon>Dikarya</taxon>
        <taxon>Ascomycota</taxon>
        <taxon>Pezizomycotina</taxon>
        <taxon>Eurotiomycetes</taxon>
        <taxon>Chaetothyriomycetidae</taxon>
        <taxon>Chaetothyriales</taxon>
        <taxon>Herpotrichiellaceae</taxon>
        <taxon>Exophiala</taxon>
    </lineage>
</organism>
<dbReference type="EMBL" id="KN846954">
    <property type="protein sequence ID" value="KIV77650.1"/>
    <property type="molecule type" value="Genomic_DNA"/>
</dbReference>
<evidence type="ECO:0000313" key="3">
    <source>
        <dbReference type="Proteomes" id="UP000053599"/>
    </source>
</evidence>
<evidence type="ECO:0000256" key="1">
    <source>
        <dbReference type="SAM" id="MobiDB-lite"/>
    </source>
</evidence>
<dbReference type="Proteomes" id="UP000053599">
    <property type="component" value="Unassembled WGS sequence"/>
</dbReference>
<protein>
    <submittedName>
        <fullName evidence="2">Uncharacterized protein</fullName>
    </submittedName>
</protein>
<gene>
    <name evidence="2" type="ORF">PV11_09437</name>
</gene>
<evidence type="ECO:0000313" key="2">
    <source>
        <dbReference type="EMBL" id="KIV77650.1"/>
    </source>
</evidence>
<feature type="region of interest" description="Disordered" evidence="1">
    <location>
        <begin position="25"/>
        <end position="48"/>
    </location>
</feature>
<name>A0A0D1VNT0_9EURO</name>
<sequence length="114" mass="12442">MSTNKSSSSTTGAQSIYAVAITSKPKTETSTKPNLKPTIIETDKPPAGFKGDESEGAVFYWCARCGDLWGVVWADIMDVVVPLKDYKKWAEKAVCEACAGGWEKCEDGEDWEVL</sequence>
<dbReference type="HOGENOM" id="CLU_1845137_0_0_1"/>